<gene>
    <name evidence="2" type="ORF">R2X38_06715</name>
</gene>
<evidence type="ECO:0000259" key="1">
    <source>
        <dbReference type="Pfam" id="PF13400"/>
    </source>
</evidence>
<dbReference type="EMBL" id="JAWJZI010000002">
    <property type="protein sequence ID" value="MDV5168687.1"/>
    <property type="molecule type" value="Genomic_DNA"/>
</dbReference>
<evidence type="ECO:0000313" key="3">
    <source>
        <dbReference type="Proteomes" id="UP001186452"/>
    </source>
</evidence>
<dbReference type="RefSeq" id="WP_317521694.1">
    <property type="nucleotide sequence ID" value="NZ_JAWJZI010000002.1"/>
</dbReference>
<sequence>MATGLIVLMVAMIACVAFAVDSGRLLMEKRRLQDQADMAALAAGRLGCYIDAEHEADELKSAVEANLVANGFDFHLDGNEYTVGFGWSEADFSQGSWVIHDNSDSVRDAARVTLKKDVSASLFPRLFSGTSTVTLMANAGINKQAWVRFGVGSTAASVGAVHNSTVALELINLILMDWVGVELTALSYRELLSSTVSVGEMSASVGDDMGDTVSMGDVIDVLNQVSALSAETLNTLDSIKIAAGDETLSLADFVSVVSEPTDNSSQLASELSAYDWLSASLLVAVTNSGDVFDATGLLSESTVTALGFDSLGVSLQVTEPAKFQVGRLPAEGDYVSEAKTAQLELELQVNAISILSGLDLGIISVKSAALAVKVVGAQAETKLMDIDGCFWGEDNTETVAFEFESKSSLQDLQLGGESGTSQPFSIGVEVRLAVIKVPIDINISAVFTNDSDVYSPHSETLLASEALPKTFSHVASSSVDEMFSDVSLSASIADAGSISSVLGIVNGLIADVLLPGILDLVLQPLANTVISPLLADLGVAVGEADVIVFDITFEGGRLIE</sequence>
<reference evidence="2 3" key="1">
    <citation type="submission" date="2023-10" db="EMBL/GenBank/DDBJ databases">
        <title>Marine bacteria isolated from horseshoe crab.</title>
        <authorList>
            <person name="Cheng T.H."/>
        </authorList>
    </citation>
    <scope>NUCLEOTIDE SEQUENCE [LARGE SCALE GENOMIC DNA]</scope>
    <source>
        <strain evidence="2 3">HSC6</strain>
    </source>
</reference>
<evidence type="ECO:0000313" key="2">
    <source>
        <dbReference type="EMBL" id="MDV5168687.1"/>
    </source>
</evidence>
<dbReference type="Proteomes" id="UP001186452">
    <property type="component" value="Unassembled WGS sequence"/>
</dbReference>
<accession>A0ABU3ZF24</accession>
<dbReference type="InterPro" id="IPR028087">
    <property type="entry name" value="Tad_N"/>
</dbReference>
<feature type="domain" description="Putative Flp pilus-assembly TadG-like N-terminal" evidence="1">
    <location>
        <begin position="2"/>
        <end position="45"/>
    </location>
</feature>
<dbReference type="Pfam" id="PF13400">
    <property type="entry name" value="Tad"/>
    <property type="match status" value="1"/>
</dbReference>
<organism evidence="2 3">
    <name type="scientific">Photobacterium rosenbergii</name>
    <dbReference type="NCBI Taxonomy" id="294936"/>
    <lineage>
        <taxon>Bacteria</taxon>
        <taxon>Pseudomonadati</taxon>
        <taxon>Pseudomonadota</taxon>
        <taxon>Gammaproteobacteria</taxon>
        <taxon>Vibrionales</taxon>
        <taxon>Vibrionaceae</taxon>
        <taxon>Photobacterium</taxon>
    </lineage>
</organism>
<keyword evidence="3" id="KW-1185">Reference proteome</keyword>
<comment type="caution">
    <text evidence="2">The sequence shown here is derived from an EMBL/GenBank/DDBJ whole genome shotgun (WGS) entry which is preliminary data.</text>
</comment>
<name>A0ABU3ZF24_9GAMM</name>
<proteinExistence type="predicted"/>
<protein>
    <submittedName>
        <fullName evidence="2">Pilus assembly protein TadG-related protein</fullName>
    </submittedName>
</protein>